<sequence>MLERLLRLGGERLFLYTATLLVVGLALWSALGRIDIVAHATGEVIPSSQVKSVQHLEGGIVAEILVREGQRVAADQPLLALQSISSDAQVDELGVRLTALALDVARLQAEAAGSSDLELPPALLRDHPAESQRTQALFRSRRDNYQSAIASQQKAIGQREQAVAEISARLRNTRNSLGLIDEQVRISNDLLRDNLTNRYNHLALLRDQSNLRSRMDEDAIAVRRGELAIEEARSQINGIRHAHEQEVKEQLAAALREHDELQQRSRRLSDSQSRTVLRSPVDGFVKTLHVVTQGGVIQPGKTVVDIVPADDRLIVEGRLPVYEVGHVSVGQPTRISLSSAESTRFGTIGGTVIHISPDTLVSQDSGAYYRVRVETNADHFASAGQRYQLYPGVQVDISIITGTRSVLDYLLTPFLGYADKALQER</sequence>
<keyword evidence="7 9" id="KW-1133">Transmembrane helix</keyword>
<dbReference type="AlphaFoldDB" id="V6F325"/>
<evidence type="ECO:0000256" key="2">
    <source>
        <dbReference type="ARBA" id="ARBA00009477"/>
    </source>
</evidence>
<comment type="subcellular location">
    <subcellularLocation>
        <location evidence="1 9">Cell inner membrane</location>
        <topology evidence="1 9">Single-pass membrane protein</topology>
    </subcellularLocation>
</comment>
<keyword evidence="8 9" id="KW-0472">Membrane</keyword>
<dbReference type="InterPro" id="IPR058982">
    <property type="entry name" value="Beta-barrel_AprE"/>
</dbReference>
<keyword evidence="10" id="KW-0175">Coiled coil</keyword>
<evidence type="ECO:0000259" key="11">
    <source>
        <dbReference type="Pfam" id="PF25994"/>
    </source>
</evidence>
<dbReference type="GO" id="GO:0005886">
    <property type="term" value="C:plasma membrane"/>
    <property type="evidence" value="ECO:0007669"/>
    <property type="project" value="UniProtKB-SubCell"/>
</dbReference>
<proteinExistence type="inferred from homology"/>
<evidence type="ECO:0000256" key="8">
    <source>
        <dbReference type="ARBA" id="ARBA00023136"/>
    </source>
</evidence>
<keyword evidence="4 9" id="KW-1003">Cell membrane</keyword>
<evidence type="ECO:0000256" key="10">
    <source>
        <dbReference type="SAM" id="Coils"/>
    </source>
</evidence>
<evidence type="ECO:0000313" key="13">
    <source>
        <dbReference type="EMBL" id="CDK99935.1"/>
    </source>
</evidence>
<keyword evidence="14" id="KW-1185">Reference proteome</keyword>
<evidence type="ECO:0000256" key="5">
    <source>
        <dbReference type="ARBA" id="ARBA00022519"/>
    </source>
</evidence>
<dbReference type="InterPro" id="IPR058781">
    <property type="entry name" value="HH_AprE-like"/>
</dbReference>
<dbReference type="Gene3D" id="2.40.30.170">
    <property type="match status" value="1"/>
</dbReference>
<dbReference type="STRING" id="1430440.MGMSRv2__2720"/>
<dbReference type="Proteomes" id="UP000018922">
    <property type="component" value="Chromosome I"/>
</dbReference>
<evidence type="ECO:0000256" key="4">
    <source>
        <dbReference type="ARBA" id="ARBA00022475"/>
    </source>
</evidence>
<evidence type="ECO:0000256" key="9">
    <source>
        <dbReference type="RuleBase" id="RU365093"/>
    </source>
</evidence>
<keyword evidence="3 9" id="KW-0813">Transport</keyword>
<dbReference type="PANTHER" id="PTHR30386:SF26">
    <property type="entry name" value="TRANSPORT PROTEIN COMB"/>
    <property type="match status" value="1"/>
</dbReference>
<reference evidence="13 14" key="1">
    <citation type="journal article" date="2014" name="Genome Announc.">
        <title>Complete genome sequence of Magnetospirillum gryphiswaldense MSR-1.</title>
        <authorList>
            <person name="Wang X."/>
            <person name="Wang Q."/>
            <person name="Zhang W."/>
            <person name="Wang Y."/>
            <person name="Li L."/>
            <person name="Wen T."/>
            <person name="Zhang T."/>
            <person name="Zhang Y."/>
            <person name="Xu J."/>
            <person name="Hu J."/>
            <person name="Li S."/>
            <person name="Liu L."/>
            <person name="Liu J."/>
            <person name="Jiang W."/>
            <person name="Tian J."/>
            <person name="Li Y."/>
            <person name="Schuler D."/>
            <person name="Wang L."/>
            <person name="Li J."/>
        </authorList>
    </citation>
    <scope>NUCLEOTIDE SEQUENCE [LARGE SCALE GENOMIC DNA]</scope>
    <source>
        <strain evidence="14">DSM 6361 / JCM 21280 / NBRC 15271 / MSR-1</strain>
    </source>
</reference>
<dbReference type="EMBL" id="HG794546">
    <property type="protein sequence ID" value="CDK99935.1"/>
    <property type="molecule type" value="Genomic_DNA"/>
</dbReference>
<dbReference type="InterPro" id="IPR050739">
    <property type="entry name" value="MFP"/>
</dbReference>
<dbReference type="PANTHER" id="PTHR30386">
    <property type="entry name" value="MEMBRANE FUSION SUBUNIT OF EMRAB-TOLC MULTIDRUG EFFLUX PUMP"/>
    <property type="match status" value="1"/>
</dbReference>
<evidence type="ECO:0000256" key="3">
    <source>
        <dbReference type="ARBA" id="ARBA00022448"/>
    </source>
</evidence>
<dbReference type="InterPro" id="IPR010129">
    <property type="entry name" value="T1SS_HlyD"/>
</dbReference>
<organism evidence="13 14">
    <name type="scientific">Magnetospirillum gryphiswaldense (strain DSM 6361 / JCM 21280 / NBRC 15271 / MSR-1)</name>
    <dbReference type="NCBI Taxonomy" id="431944"/>
    <lineage>
        <taxon>Bacteria</taxon>
        <taxon>Pseudomonadati</taxon>
        <taxon>Pseudomonadota</taxon>
        <taxon>Alphaproteobacteria</taxon>
        <taxon>Rhodospirillales</taxon>
        <taxon>Rhodospirillaceae</taxon>
        <taxon>Magnetospirillum</taxon>
    </lineage>
</organism>
<dbReference type="HOGENOM" id="CLU_023976_0_1_5"/>
<dbReference type="NCBIfam" id="TIGR01843">
    <property type="entry name" value="type_I_hlyD"/>
    <property type="match status" value="1"/>
</dbReference>
<evidence type="ECO:0000259" key="12">
    <source>
        <dbReference type="Pfam" id="PF26002"/>
    </source>
</evidence>
<feature type="transmembrane region" description="Helical" evidence="9">
    <location>
        <begin position="12"/>
        <end position="31"/>
    </location>
</feature>
<evidence type="ECO:0000256" key="7">
    <source>
        <dbReference type="ARBA" id="ARBA00022989"/>
    </source>
</evidence>
<accession>V6F325</accession>
<feature type="coiled-coil region" evidence="10">
    <location>
        <begin position="244"/>
        <end position="271"/>
    </location>
</feature>
<gene>
    <name evidence="13" type="primary">aprE</name>
    <name evidence="13" type="ordered locus">MGMSRv2__2720</name>
</gene>
<dbReference type="Pfam" id="PF25994">
    <property type="entry name" value="HH_AprE"/>
    <property type="match status" value="1"/>
</dbReference>
<feature type="domain" description="AprE-like beta-barrel" evidence="12">
    <location>
        <begin position="313"/>
        <end position="402"/>
    </location>
</feature>
<protein>
    <recommendedName>
        <fullName evidence="9">Membrane fusion protein (MFP) family protein</fullName>
    </recommendedName>
</protein>
<dbReference type="GO" id="GO:0015031">
    <property type="term" value="P:protein transport"/>
    <property type="evidence" value="ECO:0007669"/>
    <property type="project" value="InterPro"/>
</dbReference>
<dbReference type="eggNOG" id="COG0845">
    <property type="taxonomic scope" value="Bacteria"/>
</dbReference>
<feature type="domain" description="AprE-like long alpha-helical hairpin" evidence="11">
    <location>
        <begin position="87"/>
        <end position="270"/>
    </location>
</feature>
<keyword evidence="6 9" id="KW-0812">Transmembrane</keyword>
<dbReference type="Pfam" id="PF26002">
    <property type="entry name" value="Beta-barrel_AprE"/>
    <property type="match status" value="1"/>
</dbReference>
<dbReference type="KEGG" id="mgy:MGMSRv2__2720"/>
<evidence type="ECO:0000256" key="6">
    <source>
        <dbReference type="ARBA" id="ARBA00022692"/>
    </source>
</evidence>
<comment type="similarity">
    <text evidence="2 9">Belongs to the membrane fusion protein (MFP) (TC 8.A.1) family.</text>
</comment>
<keyword evidence="5 9" id="KW-0997">Cell inner membrane</keyword>
<name>V6F325_MAGGM</name>
<evidence type="ECO:0000256" key="1">
    <source>
        <dbReference type="ARBA" id="ARBA00004377"/>
    </source>
</evidence>
<evidence type="ECO:0000313" key="14">
    <source>
        <dbReference type="Proteomes" id="UP000018922"/>
    </source>
</evidence>
<dbReference type="PRINTS" id="PR01490">
    <property type="entry name" value="RTXTOXIND"/>
</dbReference>